<feature type="chain" id="PRO_5002434495" evidence="1">
    <location>
        <begin position="26"/>
        <end position="42"/>
    </location>
</feature>
<dbReference type="EMBL" id="GBXM01027015">
    <property type="protein sequence ID" value="JAH81562.1"/>
    <property type="molecule type" value="Transcribed_RNA"/>
</dbReference>
<sequence length="42" mass="4923">MMNQQSSFHPCNKFILLIFIECVGCFSSHTAYESINLYYDIN</sequence>
<organism evidence="2">
    <name type="scientific">Anguilla anguilla</name>
    <name type="common">European freshwater eel</name>
    <name type="synonym">Muraena anguilla</name>
    <dbReference type="NCBI Taxonomy" id="7936"/>
    <lineage>
        <taxon>Eukaryota</taxon>
        <taxon>Metazoa</taxon>
        <taxon>Chordata</taxon>
        <taxon>Craniata</taxon>
        <taxon>Vertebrata</taxon>
        <taxon>Euteleostomi</taxon>
        <taxon>Actinopterygii</taxon>
        <taxon>Neopterygii</taxon>
        <taxon>Teleostei</taxon>
        <taxon>Anguilliformes</taxon>
        <taxon>Anguillidae</taxon>
        <taxon>Anguilla</taxon>
    </lineage>
</organism>
<evidence type="ECO:0000256" key="1">
    <source>
        <dbReference type="SAM" id="SignalP"/>
    </source>
</evidence>
<accession>A0A0E9VU45</accession>
<evidence type="ECO:0000313" key="2">
    <source>
        <dbReference type="EMBL" id="JAH81562.1"/>
    </source>
</evidence>
<protein>
    <submittedName>
        <fullName evidence="2">Uncharacterized protein</fullName>
    </submittedName>
</protein>
<keyword evidence="1" id="KW-0732">Signal</keyword>
<reference evidence="2" key="1">
    <citation type="submission" date="2014-11" db="EMBL/GenBank/DDBJ databases">
        <authorList>
            <person name="Amaro Gonzalez C."/>
        </authorList>
    </citation>
    <scope>NUCLEOTIDE SEQUENCE</scope>
</reference>
<proteinExistence type="predicted"/>
<name>A0A0E9VU45_ANGAN</name>
<dbReference type="AlphaFoldDB" id="A0A0E9VU45"/>
<reference evidence="2" key="2">
    <citation type="journal article" date="2015" name="Fish Shellfish Immunol.">
        <title>Early steps in the European eel (Anguilla anguilla)-Vibrio vulnificus interaction in the gills: Role of the RtxA13 toxin.</title>
        <authorList>
            <person name="Callol A."/>
            <person name="Pajuelo D."/>
            <person name="Ebbesson L."/>
            <person name="Teles M."/>
            <person name="MacKenzie S."/>
            <person name="Amaro C."/>
        </authorList>
    </citation>
    <scope>NUCLEOTIDE SEQUENCE</scope>
</reference>
<feature type="signal peptide" evidence="1">
    <location>
        <begin position="1"/>
        <end position="25"/>
    </location>
</feature>